<protein>
    <submittedName>
        <fullName evidence="1">Uncharacterized protein</fullName>
    </submittedName>
</protein>
<evidence type="ECO:0000313" key="1">
    <source>
        <dbReference type="EMBL" id="KAH7911939.1"/>
    </source>
</evidence>
<dbReference type="EMBL" id="MU267663">
    <property type="protein sequence ID" value="KAH7911939.1"/>
    <property type="molecule type" value="Genomic_DNA"/>
</dbReference>
<proteinExistence type="predicted"/>
<organism evidence="1 2">
    <name type="scientific">Hygrophoropsis aurantiaca</name>
    <dbReference type="NCBI Taxonomy" id="72124"/>
    <lineage>
        <taxon>Eukaryota</taxon>
        <taxon>Fungi</taxon>
        <taxon>Dikarya</taxon>
        <taxon>Basidiomycota</taxon>
        <taxon>Agaricomycotina</taxon>
        <taxon>Agaricomycetes</taxon>
        <taxon>Agaricomycetidae</taxon>
        <taxon>Boletales</taxon>
        <taxon>Coniophorineae</taxon>
        <taxon>Hygrophoropsidaceae</taxon>
        <taxon>Hygrophoropsis</taxon>
    </lineage>
</organism>
<gene>
    <name evidence="1" type="ORF">BJ138DRAFT_1062086</name>
</gene>
<keyword evidence="2" id="KW-1185">Reference proteome</keyword>
<accession>A0ACB8AF61</accession>
<sequence>MNLLRQYASSSRLSRSPCRCSRHYRFYTSQNATAYANPGLNSPSNPEPSAPGPNSIPISERGKPNTIGESLEAPHNRDTPKDIKAFRNPLEPTRVDLYLASIHAAGLEPTLDDIERCRPANHAPAESPRYADEYHNLVDTLCRSFSKEQLRHFGELYKLDSIWTRNSRRKIEYAESIIEKQWQWPSLKEIERKRRDRTEITVKTFFVNPSQLFLILGKDGADLLQLSMQYNVHISLESNPLALRVEGLRGALKELAEHMSSLKKGIIEEIAELPTNRPIRQDLIQRISRLAGAYVENLGYKGKVRICAKDSLSLNTAKRLAIRASSEVAGNSTPSILCYAPCEVKNFAPVPISMFPDTYSVYPFVSPRSLPWTMTAGGTFRIRRVGEWLGADTYENICKTGGLAAGEGRIMDKAQVSQDLSQAFSQNPPEPNHQRVIIASLGHSLLSSATPAQRTSLFPPLKGYWPLLKILNWLKESNMRTTFVPSLPNLLLNSCPTKQAVHHRLIYKTLSSTMNSDDSTPNPEALLKFEIEVSPSTTTIKSKPVPNDVFYETAMNPLDAFKYSLTGCQPPTSEGLSEQRSSGDKLIPPEVPLASAKSKCLEGTQSTLDLLMPDRPMDIQFSVFDYTELPKVHQPVELQHYATQLSEFLIATERVLTQPQPPITLHHQGKSYLLHSSLSVRKSAETISLGNPSGDEADCHNHENAEVVTESILDLESNQKSTICQVICDAHTNEDSWKRFLMSCDHLSSAVFRTGKVGADIRYAE</sequence>
<dbReference type="Proteomes" id="UP000790377">
    <property type="component" value="Unassembled WGS sequence"/>
</dbReference>
<reference evidence="1" key="1">
    <citation type="journal article" date="2021" name="New Phytol.">
        <title>Evolutionary innovations through gain and loss of genes in the ectomycorrhizal Boletales.</title>
        <authorList>
            <person name="Wu G."/>
            <person name="Miyauchi S."/>
            <person name="Morin E."/>
            <person name="Kuo A."/>
            <person name="Drula E."/>
            <person name="Varga T."/>
            <person name="Kohler A."/>
            <person name="Feng B."/>
            <person name="Cao Y."/>
            <person name="Lipzen A."/>
            <person name="Daum C."/>
            <person name="Hundley H."/>
            <person name="Pangilinan J."/>
            <person name="Johnson J."/>
            <person name="Barry K."/>
            <person name="LaButti K."/>
            <person name="Ng V."/>
            <person name="Ahrendt S."/>
            <person name="Min B."/>
            <person name="Choi I.G."/>
            <person name="Park H."/>
            <person name="Plett J.M."/>
            <person name="Magnuson J."/>
            <person name="Spatafora J.W."/>
            <person name="Nagy L.G."/>
            <person name="Henrissat B."/>
            <person name="Grigoriev I.V."/>
            <person name="Yang Z.L."/>
            <person name="Xu J."/>
            <person name="Martin F.M."/>
        </authorList>
    </citation>
    <scope>NUCLEOTIDE SEQUENCE</scope>
    <source>
        <strain evidence="1">ATCC 28755</strain>
    </source>
</reference>
<name>A0ACB8AF61_9AGAM</name>
<comment type="caution">
    <text evidence="1">The sequence shown here is derived from an EMBL/GenBank/DDBJ whole genome shotgun (WGS) entry which is preliminary data.</text>
</comment>
<evidence type="ECO:0000313" key="2">
    <source>
        <dbReference type="Proteomes" id="UP000790377"/>
    </source>
</evidence>